<name>A0A225SNR3_9BURK</name>
<protein>
    <submittedName>
        <fullName evidence="1">Uncharacterized protein</fullName>
    </submittedName>
</protein>
<dbReference type="RefSeq" id="WP_088756941.1">
    <property type="nucleotide sequence ID" value="NZ_NJGV01000024.1"/>
</dbReference>
<reference evidence="1 2" key="1">
    <citation type="journal article" date="2010" name="Int. J. Syst. Evol. Microbiol.">
        <title>Reclassification of Herbaspirillum putei as a later heterotypic synonym of Herbaspirillum huttiense, with the description of H. huttiense subsp. huttiense subsp. nov. and H. huttiense subsp. putei subsp. nov., comb. nov., and description of Herbaspirillum aquaticum sp. nov.</title>
        <authorList>
            <person name="Dobritsa A.P."/>
            <person name="Reddy M.C."/>
            <person name="Samadpour M."/>
        </authorList>
    </citation>
    <scope>NUCLEOTIDE SEQUENCE [LARGE SCALE GENOMIC DNA]</scope>
    <source>
        <strain evidence="1 2">IEH 4430</strain>
    </source>
</reference>
<evidence type="ECO:0000313" key="2">
    <source>
        <dbReference type="Proteomes" id="UP000214747"/>
    </source>
</evidence>
<proteinExistence type="predicted"/>
<accession>A0A225SNR3</accession>
<dbReference type="AlphaFoldDB" id="A0A225SNR3"/>
<keyword evidence="2" id="KW-1185">Reference proteome</keyword>
<evidence type="ECO:0000313" key="1">
    <source>
        <dbReference type="EMBL" id="OWY32639.1"/>
    </source>
</evidence>
<dbReference type="Proteomes" id="UP000214747">
    <property type="component" value="Unassembled WGS sequence"/>
</dbReference>
<gene>
    <name evidence="1" type="ORF">CEJ45_20580</name>
</gene>
<sequence length="198" mass="22090">MTTVFIAGSISIRHLHPKVRERIMNIVRQEFDVVVGDADGADTAIQQFLHAMAYRRVTVFCSGQAPRNNIGQWPVRRIHTTQRPGTRAFFTAKDIAMANIADSGLMIWDAKSSGTLGNVIELLNRQKYSWVFIDPPTRFLAVKCAERIEALLSCMSTSARLQAQRKLGLEHVLPALHVNTRQSNLFTQDVSGALHAAH</sequence>
<dbReference type="EMBL" id="NJGV01000024">
    <property type="protein sequence ID" value="OWY32639.1"/>
    <property type="molecule type" value="Genomic_DNA"/>
</dbReference>
<comment type="caution">
    <text evidence="1">The sequence shown here is derived from an EMBL/GenBank/DDBJ whole genome shotgun (WGS) entry which is preliminary data.</text>
</comment>
<organism evidence="1 2">
    <name type="scientific">Herbaspirillum aquaticum</name>
    <dbReference type="NCBI Taxonomy" id="568783"/>
    <lineage>
        <taxon>Bacteria</taxon>
        <taxon>Pseudomonadati</taxon>
        <taxon>Pseudomonadota</taxon>
        <taxon>Betaproteobacteria</taxon>
        <taxon>Burkholderiales</taxon>
        <taxon>Oxalobacteraceae</taxon>
        <taxon>Herbaspirillum</taxon>
    </lineage>
</organism>